<evidence type="ECO:0000313" key="4">
    <source>
        <dbReference type="Proteomes" id="UP000194236"/>
    </source>
</evidence>
<dbReference type="InterPro" id="IPR011765">
    <property type="entry name" value="Pept_M16_N"/>
</dbReference>
<feature type="non-terminal residue" evidence="3">
    <location>
        <position position="401"/>
    </location>
</feature>
<feature type="domain" description="Peptidase M16 C-terminal" evidence="2">
    <location>
        <begin position="217"/>
        <end position="401"/>
    </location>
</feature>
<protein>
    <submittedName>
        <fullName evidence="3">Presequence protease, mitochondrial-like protein</fullName>
    </submittedName>
</protein>
<dbReference type="PANTHER" id="PTHR43016">
    <property type="entry name" value="PRESEQUENCE PROTEASE"/>
    <property type="match status" value="1"/>
</dbReference>
<dbReference type="GO" id="GO:0004222">
    <property type="term" value="F:metalloendopeptidase activity"/>
    <property type="evidence" value="ECO:0007669"/>
    <property type="project" value="TreeGrafter"/>
</dbReference>
<dbReference type="OrthoDB" id="10250783at2759"/>
<organism evidence="3 4">
    <name type="scientific">Euroglyphus maynei</name>
    <name type="common">Mayne's house dust mite</name>
    <dbReference type="NCBI Taxonomy" id="6958"/>
    <lineage>
        <taxon>Eukaryota</taxon>
        <taxon>Metazoa</taxon>
        <taxon>Ecdysozoa</taxon>
        <taxon>Arthropoda</taxon>
        <taxon>Chelicerata</taxon>
        <taxon>Arachnida</taxon>
        <taxon>Acari</taxon>
        <taxon>Acariformes</taxon>
        <taxon>Sarcoptiformes</taxon>
        <taxon>Astigmata</taxon>
        <taxon>Psoroptidia</taxon>
        <taxon>Analgoidea</taxon>
        <taxon>Pyroglyphidae</taxon>
        <taxon>Pyroglyphinae</taxon>
        <taxon>Euroglyphus</taxon>
    </lineage>
</organism>
<keyword evidence="3" id="KW-0645">Protease</keyword>
<feature type="domain" description="Peptidase M16 N-terminal" evidence="1">
    <location>
        <begin position="69"/>
        <end position="150"/>
    </location>
</feature>
<comment type="caution">
    <text evidence="3">The sequence shown here is derived from an EMBL/GenBank/DDBJ whole genome shotgun (WGS) entry which is preliminary data.</text>
</comment>
<dbReference type="Proteomes" id="UP000194236">
    <property type="component" value="Unassembled WGS sequence"/>
</dbReference>
<keyword evidence="3" id="KW-0378">Hydrolase</keyword>
<dbReference type="Pfam" id="PF05193">
    <property type="entry name" value="Peptidase_M16_C"/>
    <property type="match status" value="1"/>
</dbReference>
<dbReference type="InterPro" id="IPR011249">
    <property type="entry name" value="Metalloenz_LuxS/M16"/>
</dbReference>
<evidence type="ECO:0000313" key="3">
    <source>
        <dbReference type="EMBL" id="OTF83389.1"/>
    </source>
</evidence>
<name>A0A1Y3BQZ7_EURMA</name>
<evidence type="ECO:0000259" key="2">
    <source>
        <dbReference type="Pfam" id="PF05193"/>
    </source>
</evidence>
<dbReference type="EMBL" id="MUJZ01003900">
    <property type="protein sequence ID" value="OTF83389.1"/>
    <property type="molecule type" value="Genomic_DNA"/>
</dbReference>
<dbReference type="GO" id="GO:0016485">
    <property type="term" value="P:protein processing"/>
    <property type="evidence" value="ECO:0007669"/>
    <property type="project" value="TreeGrafter"/>
</dbReference>
<accession>A0A1Y3BQZ7</accession>
<dbReference type="GO" id="GO:0005759">
    <property type="term" value="C:mitochondrial matrix"/>
    <property type="evidence" value="ECO:0007669"/>
    <property type="project" value="TreeGrafter"/>
</dbReference>
<sequence length="401" mass="45920">SSCPGRGASDLHFEVGQRIHGYRVESIQSVPELCLTAYRLIYEKNGAEHLHIARDDSNNVFGVTFRTTPEDSTGVAHILEHLALCGSRRYPVRDPFMKMLTRSLSTFMNAFTGCDYTMYPFSTQNPKDFYNLMSIYLDAVFYPRLRYLDFLQEGWRLEHSNVEDDKSPLIFKGVVFNEMKGVFSSPSSIYTRQLINKLFPDNIYRNDSGGDPLDIPDLTYEQLKQFHSRHYHPSNARFFTYGNFPLEKHLEAIGKVIEQFDCDESLRQISRISDQHSWVQHQRIKLRCQNDPLAPFPDRQTTASVAWMLESLQDVQENFTLSILCTLLMDGPNSPFYQALIDSGLGSDYSPFSGYNNFTKQSLFSIGLQGISKDQCGAVLKAIDMALMDSYTEGFPQERID</sequence>
<dbReference type="GO" id="GO:0046872">
    <property type="term" value="F:metal ion binding"/>
    <property type="evidence" value="ECO:0007669"/>
    <property type="project" value="InterPro"/>
</dbReference>
<dbReference type="AlphaFoldDB" id="A0A1Y3BQZ7"/>
<feature type="non-terminal residue" evidence="3">
    <location>
        <position position="1"/>
    </location>
</feature>
<evidence type="ECO:0000259" key="1">
    <source>
        <dbReference type="Pfam" id="PF00675"/>
    </source>
</evidence>
<dbReference type="SUPFAM" id="SSF63411">
    <property type="entry name" value="LuxS/MPP-like metallohydrolase"/>
    <property type="match status" value="2"/>
</dbReference>
<reference evidence="3 4" key="1">
    <citation type="submission" date="2017-03" db="EMBL/GenBank/DDBJ databases">
        <title>Genome Survey of Euroglyphus maynei.</title>
        <authorList>
            <person name="Arlian L.G."/>
            <person name="Morgan M.S."/>
            <person name="Rider S.D."/>
        </authorList>
    </citation>
    <scope>NUCLEOTIDE SEQUENCE [LARGE SCALE GENOMIC DNA]</scope>
    <source>
        <strain evidence="3">Arlian Lab</strain>
        <tissue evidence="3">Whole body</tissue>
    </source>
</reference>
<gene>
    <name evidence="3" type="ORF">BLA29_006027</name>
</gene>
<dbReference type="InterPro" id="IPR007863">
    <property type="entry name" value="Peptidase_M16_C"/>
</dbReference>
<dbReference type="PANTHER" id="PTHR43016:SF13">
    <property type="entry name" value="PRESEQUENCE PROTEASE, MITOCHONDRIAL"/>
    <property type="match status" value="1"/>
</dbReference>
<dbReference type="Pfam" id="PF00675">
    <property type="entry name" value="Peptidase_M16"/>
    <property type="match status" value="1"/>
</dbReference>
<keyword evidence="4" id="KW-1185">Reference proteome</keyword>
<dbReference type="Gene3D" id="3.30.830.10">
    <property type="entry name" value="Metalloenzyme, LuxS/M16 peptidase-like"/>
    <property type="match status" value="2"/>
</dbReference>
<dbReference type="FunFam" id="3.30.830.10:FF:000011">
    <property type="entry name" value="Presequence protease, mitochondrial"/>
    <property type="match status" value="1"/>
</dbReference>
<proteinExistence type="predicted"/>